<keyword evidence="3" id="KW-1185">Reference proteome</keyword>
<dbReference type="PRINTS" id="PR00598">
    <property type="entry name" value="HTHMARR"/>
</dbReference>
<dbReference type="GO" id="GO:0006950">
    <property type="term" value="P:response to stress"/>
    <property type="evidence" value="ECO:0007669"/>
    <property type="project" value="TreeGrafter"/>
</dbReference>
<evidence type="ECO:0000259" key="1">
    <source>
        <dbReference type="PROSITE" id="PS50995"/>
    </source>
</evidence>
<evidence type="ECO:0000313" key="2">
    <source>
        <dbReference type="EMBL" id="PYI64339.1"/>
    </source>
</evidence>
<accession>A0A2V5KZT7</accession>
<evidence type="ECO:0000313" key="3">
    <source>
        <dbReference type="Proteomes" id="UP000247832"/>
    </source>
</evidence>
<dbReference type="OrthoDB" id="8966183at2"/>
<dbReference type="Pfam" id="PF01047">
    <property type="entry name" value="MarR"/>
    <property type="match status" value="1"/>
</dbReference>
<dbReference type="InterPro" id="IPR036390">
    <property type="entry name" value="WH_DNA-bd_sf"/>
</dbReference>
<gene>
    <name evidence="2" type="ORF">CVV68_22180</name>
</gene>
<dbReference type="PANTHER" id="PTHR33164">
    <property type="entry name" value="TRANSCRIPTIONAL REGULATOR, MARR FAMILY"/>
    <property type="match status" value="1"/>
</dbReference>
<dbReference type="InterPro" id="IPR000835">
    <property type="entry name" value="HTH_MarR-typ"/>
</dbReference>
<dbReference type="InterPro" id="IPR039422">
    <property type="entry name" value="MarR/SlyA-like"/>
</dbReference>
<dbReference type="SUPFAM" id="SSF46785">
    <property type="entry name" value="Winged helix' DNA-binding domain"/>
    <property type="match status" value="1"/>
</dbReference>
<name>A0A2V5KZT7_9MICC</name>
<dbReference type="SMART" id="SM00347">
    <property type="entry name" value="HTH_MARR"/>
    <property type="match status" value="1"/>
</dbReference>
<dbReference type="GO" id="GO:0003700">
    <property type="term" value="F:DNA-binding transcription factor activity"/>
    <property type="evidence" value="ECO:0007669"/>
    <property type="project" value="InterPro"/>
</dbReference>
<dbReference type="PROSITE" id="PS50995">
    <property type="entry name" value="HTH_MARR_2"/>
    <property type="match status" value="1"/>
</dbReference>
<dbReference type="Gene3D" id="1.10.10.10">
    <property type="entry name" value="Winged helix-like DNA-binding domain superfamily/Winged helix DNA-binding domain"/>
    <property type="match status" value="1"/>
</dbReference>
<reference evidence="2 3" key="1">
    <citation type="submission" date="2018-05" db="EMBL/GenBank/DDBJ databases">
        <title>Genetic diversity of glacier-inhabiting Cryobacterium bacteria in China and description of Cryobacterium mengkeensis sp. nov. and Arthrobacter glacialis sp. nov.</title>
        <authorList>
            <person name="Liu Q."/>
            <person name="Xin Y.-H."/>
        </authorList>
    </citation>
    <scope>NUCLEOTIDE SEQUENCE [LARGE SCALE GENOMIC DNA]</scope>
    <source>
        <strain evidence="2 3">LI2</strain>
    </source>
</reference>
<protein>
    <submittedName>
        <fullName evidence="2">MarR family transcriptional regulator</fullName>
    </submittedName>
</protein>
<proteinExistence type="predicted"/>
<sequence>MVRHTAGSPRRVAPMSVDMPGYLTFGSRRNFMHSCNICHTAIMQPSTRSQPPNDAVVETLTASRALLGVIARSLATVMDTVTLPQFRVLVVLSDFGPLRMGELSEKLGANQSSFSRFADRMVTAGLIARQVGIANRREVIITLTGLGRDIHDTVTEARRAEIATLLGSLSPAERQAVKTGFEVFAGAAGEPPAADLMIVGL</sequence>
<comment type="caution">
    <text evidence="2">The sequence shown here is derived from an EMBL/GenBank/DDBJ whole genome shotgun (WGS) entry which is preliminary data.</text>
</comment>
<dbReference type="PANTHER" id="PTHR33164:SF94">
    <property type="entry name" value="TRANSCRIPTIONAL REGULATORY PROTEIN-RELATED"/>
    <property type="match status" value="1"/>
</dbReference>
<organism evidence="2 3">
    <name type="scientific">Arthrobacter livingstonensis</name>
    <dbReference type="NCBI Taxonomy" id="670078"/>
    <lineage>
        <taxon>Bacteria</taxon>
        <taxon>Bacillati</taxon>
        <taxon>Actinomycetota</taxon>
        <taxon>Actinomycetes</taxon>
        <taxon>Micrococcales</taxon>
        <taxon>Micrococcaceae</taxon>
        <taxon>Arthrobacter</taxon>
    </lineage>
</organism>
<dbReference type="Proteomes" id="UP000247832">
    <property type="component" value="Unassembled WGS sequence"/>
</dbReference>
<dbReference type="EMBL" id="QJVD01000056">
    <property type="protein sequence ID" value="PYI64339.1"/>
    <property type="molecule type" value="Genomic_DNA"/>
</dbReference>
<feature type="domain" description="HTH marR-type" evidence="1">
    <location>
        <begin position="52"/>
        <end position="186"/>
    </location>
</feature>
<dbReference type="AlphaFoldDB" id="A0A2V5KZT7"/>
<dbReference type="InterPro" id="IPR036388">
    <property type="entry name" value="WH-like_DNA-bd_sf"/>
</dbReference>